<reference evidence="2 3" key="1">
    <citation type="submission" date="2015-10" db="EMBL/GenBank/DDBJ databases">
        <authorList>
            <person name="Gilbert D.G."/>
        </authorList>
    </citation>
    <scope>NUCLEOTIDE SEQUENCE [LARGE SCALE GENOMIC DNA]</scope>
    <source>
        <strain evidence="2">COMA1</strain>
    </source>
</reference>
<organism evidence="2 3">
    <name type="scientific">Candidatus Nitrospira nitrosa</name>
    <dbReference type="NCBI Taxonomy" id="1742972"/>
    <lineage>
        <taxon>Bacteria</taxon>
        <taxon>Pseudomonadati</taxon>
        <taxon>Nitrospirota</taxon>
        <taxon>Nitrospiria</taxon>
        <taxon>Nitrospirales</taxon>
        <taxon>Nitrospiraceae</taxon>
        <taxon>Nitrospira</taxon>
    </lineage>
</organism>
<sequence>MLTEKPRIPVRDVLLFGLWPSFIKKWLYRLRGYRIGKHVSIGWGSVICGDRVSIGEHTSIGFLTVIRGKDIAIGAHVQIGSTTFLDTPYLQIGEGSKINEQVFVGGLQFPDSRFVLGRNCQIMQMSFINPARSIVVGDDSGIGGHCLIFGHNSFLSAFEGYGVEFEPIEIGHSVSLAWGVFVLPKTKIGDGAVVGARSVVQGTIPPRSLAVGFPARIISKAPDFPKHLSDTQKLELFRKIVREMIHFFMDSGLCCKQEGTRYRVSKPSTKWWCKTDDSWSLEVVESDMRTETHQPTFDSVDVVLSLWDIPDETRQHLHAQGTTWIEIAKKEQSRRSNALGDEVAHFLKRYGVRTFRIPPLSLPPVSS</sequence>
<dbReference type="AlphaFoldDB" id="A0A0S4LG02"/>
<dbReference type="PANTHER" id="PTHR43300:SF11">
    <property type="entry name" value="ACETYLTRANSFERASE RV3034C-RELATED"/>
    <property type="match status" value="1"/>
</dbReference>
<name>A0A0S4LG02_9BACT</name>
<evidence type="ECO:0000313" key="2">
    <source>
        <dbReference type="EMBL" id="CUS36499.1"/>
    </source>
</evidence>
<dbReference type="Proteomes" id="UP000199032">
    <property type="component" value="Unassembled WGS sequence"/>
</dbReference>
<evidence type="ECO:0000256" key="1">
    <source>
        <dbReference type="ARBA" id="ARBA00007274"/>
    </source>
</evidence>
<proteinExistence type="inferred from homology"/>
<comment type="similarity">
    <text evidence="1">Belongs to the transferase hexapeptide repeat family.</text>
</comment>
<dbReference type="CDD" id="cd04647">
    <property type="entry name" value="LbH_MAT_like"/>
    <property type="match status" value="1"/>
</dbReference>
<dbReference type="EMBL" id="CZQA01000009">
    <property type="protein sequence ID" value="CUS36499.1"/>
    <property type="molecule type" value="Genomic_DNA"/>
</dbReference>
<accession>A0A0S4LG02</accession>
<dbReference type="Gene3D" id="2.160.10.10">
    <property type="entry name" value="Hexapeptide repeat proteins"/>
    <property type="match status" value="1"/>
</dbReference>
<gene>
    <name evidence="2" type="ORF">COMA1_30089</name>
</gene>
<dbReference type="InterPro" id="IPR011004">
    <property type="entry name" value="Trimer_LpxA-like_sf"/>
</dbReference>
<keyword evidence="3" id="KW-1185">Reference proteome</keyword>
<dbReference type="RefSeq" id="WP_090749058.1">
    <property type="nucleotide sequence ID" value="NZ_CZQA01000009.1"/>
</dbReference>
<dbReference type="PANTHER" id="PTHR43300">
    <property type="entry name" value="ACETYLTRANSFERASE"/>
    <property type="match status" value="1"/>
</dbReference>
<dbReference type="OrthoDB" id="9801697at2"/>
<dbReference type="STRING" id="1742972.COMA1_30089"/>
<dbReference type="SUPFAM" id="SSF51161">
    <property type="entry name" value="Trimeric LpxA-like enzymes"/>
    <property type="match status" value="1"/>
</dbReference>
<protein>
    <submittedName>
        <fullName evidence="2">Putative lipid A biosynthesis protein</fullName>
    </submittedName>
</protein>
<dbReference type="InterPro" id="IPR050179">
    <property type="entry name" value="Trans_hexapeptide_repeat"/>
</dbReference>
<evidence type="ECO:0000313" key="3">
    <source>
        <dbReference type="Proteomes" id="UP000199032"/>
    </source>
</evidence>